<organism evidence="1">
    <name type="scientific">marine sediment metagenome</name>
    <dbReference type="NCBI Taxonomy" id="412755"/>
    <lineage>
        <taxon>unclassified sequences</taxon>
        <taxon>metagenomes</taxon>
        <taxon>ecological metagenomes</taxon>
    </lineage>
</organism>
<dbReference type="AlphaFoldDB" id="A0A0F8Y0V8"/>
<gene>
    <name evidence="1" type="ORF">LCGC14_2878050</name>
</gene>
<protein>
    <submittedName>
        <fullName evidence="1">Uncharacterized protein</fullName>
    </submittedName>
</protein>
<evidence type="ECO:0000313" key="1">
    <source>
        <dbReference type="EMBL" id="KKK75007.1"/>
    </source>
</evidence>
<comment type="caution">
    <text evidence="1">The sequence shown here is derived from an EMBL/GenBank/DDBJ whole genome shotgun (WGS) entry which is preliminary data.</text>
</comment>
<dbReference type="EMBL" id="LAZR01056057">
    <property type="protein sequence ID" value="KKK75007.1"/>
    <property type="molecule type" value="Genomic_DNA"/>
</dbReference>
<reference evidence="1" key="1">
    <citation type="journal article" date="2015" name="Nature">
        <title>Complex archaea that bridge the gap between prokaryotes and eukaryotes.</title>
        <authorList>
            <person name="Spang A."/>
            <person name="Saw J.H."/>
            <person name="Jorgensen S.L."/>
            <person name="Zaremba-Niedzwiedzka K."/>
            <person name="Martijn J."/>
            <person name="Lind A.E."/>
            <person name="van Eijk R."/>
            <person name="Schleper C."/>
            <person name="Guy L."/>
            <person name="Ettema T.J."/>
        </authorList>
    </citation>
    <scope>NUCLEOTIDE SEQUENCE</scope>
</reference>
<name>A0A0F8Y0V8_9ZZZZ</name>
<sequence length="99" mass="11382">MIYTAEEAVRTIRRWVMTEWRPDNWKNGWSSKREEDGMCSKAEIFEAGADAMLKALCTDENRLECVDSFHDVCGRVVSEKKLKGWLAFIPDEGAQDGHK</sequence>
<accession>A0A0F8Y0V8</accession>
<proteinExistence type="predicted"/>